<dbReference type="RefSeq" id="WP_315642610.1">
    <property type="nucleotide sequence ID" value="NZ_JBBWYZ010000012.1"/>
</dbReference>
<sequence length="45" mass="4831">MGGGTEPNNNISQWGGKAIAYLVGWVEERNPTTTSLSGEVRRSPI</sequence>
<dbReference type="EMBL" id="JBBWYZ010000012">
    <property type="protein sequence ID" value="MEK9512997.1"/>
    <property type="molecule type" value="Genomic_DNA"/>
</dbReference>
<dbReference type="Proteomes" id="UP001387447">
    <property type="component" value="Unassembled WGS sequence"/>
</dbReference>
<comment type="caution">
    <text evidence="1">The sequence shown here is derived from an EMBL/GenBank/DDBJ whole genome shotgun (WGS) entry which is preliminary data.</text>
</comment>
<keyword evidence="2" id="KW-1185">Reference proteome</keyword>
<evidence type="ECO:0000313" key="2">
    <source>
        <dbReference type="Proteomes" id="UP001387447"/>
    </source>
</evidence>
<evidence type="ECO:0000313" key="1">
    <source>
        <dbReference type="EMBL" id="MEK9512997.1"/>
    </source>
</evidence>
<accession>A0ABU9ENN0</accession>
<protein>
    <submittedName>
        <fullName evidence="1">Uncharacterized protein</fullName>
    </submittedName>
</protein>
<proteinExistence type="predicted"/>
<gene>
    <name evidence="1" type="ORF">AAEJ74_15310</name>
</gene>
<reference evidence="1 2" key="1">
    <citation type="journal article" date="2024" name="Front. Microbiol.">
        <title>Transcriptomic insights into the dominance of two phototrophs throughout the water column of a tropical hypersaline-alkaline crater lake (Dziani Dzaha, Mayotte).</title>
        <authorList>
            <person name="Duperron S."/>
            <person name="Halary S."/>
            <person name="Bouly J.-P."/>
            <person name="Roussel T."/>
            <person name="Hugoni M."/>
            <person name="Bruto M."/>
            <person name="Oger P."/>
            <person name="Duval C."/>
            <person name="Woo A."/>
            <person name="Jezequiel D."/>
            <person name="Ader M."/>
            <person name="Leboulanger C."/>
            <person name="Agogue H."/>
            <person name="Grossi V."/>
            <person name="Trousselier M."/>
            <person name="Bernard C."/>
        </authorList>
    </citation>
    <scope>NUCLEOTIDE SEQUENCE [LARGE SCALE GENOMIC DNA]</scope>
    <source>
        <strain evidence="1 2">PMC 851.14</strain>
    </source>
</reference>
<name>A0ABU9ENN0_LIMFS</name>
<organism evidence="1 2">
    <name type="scientific">Limnospira fusiformis PMC 851.14</name>
    <dbReference type="NCBI Taxonomy" id="2219512"/>
    <lineage>
        <taxon>Bacteria</taxon>
        <taxon>Bacillati</taxon>
        <taxon>Cyanobacteriota</taxon>
        <taxon>Cyanophyceae</taxon>
        <taxon>Oscillatoriophycideae</taxon>
        <taxon>Oscillatoriales</taxon>
        <taxon>Sirenicapillariaceae</taxon>
        <taxon>Limnospira</taxon>
    </lineage>
</organism>